<dbReference type="InterPro" id="IPR011991">
    <property type="entry name" value="ArsR-like_HTH"/>
</dbReference>
<feature type="domain" description="HTH arsR-type" evidence="2">
    <location>
        <begin position="20"/>
        <end position="116"/>
    </location>
</feature>
<dbReference type="GO" id="GO:0003677">
    <property type="term" value="F:DNA binding"/>
    <property type="evidence" value="ECO:0007669"/>
    <property type="project" value="InterPro"/>
</dbReference>
<dbReference type="KEGG" id="thao:NI17_017255"/>
<dbReference type="EMBL" id="CP063196">
    <property type="protein sequence ID" value="UOE18552.1"/>
    <property type="molecule type" value="Genomic_DNA"/>
</dbReference>
<evidence type="ECO:0000313" key="4">
    <source>
        <dbReference type="Proteomes" id="UP000265719"/>
    </source>
</evidence>
<name>A0AA97LUY7_9ACTN</name>
<protein>
    <submittedName>
        <fullName evidence="3">Helix-turn-helix domain-containing protein</fullName>
    </submittedName>
</protein>
<dbReference type="GO" id="GO:0003700">
    <property type="term" value="F:DNA-binding transcription factor activity"/>
    <property type="evidence" value="ECO:0007669"/>
    <property type="project" value="InterPro"/>
</dbReference>
<dbReference type="Pfam" id="PF09339">
    <property type="entry name" value="HTH_IclR"/>
    <property type="match status" value="1"/>
</dbReference>
<dbReference type="InterPro" id="IPR036388">
    <property type="entry name" value="WH-like_DNA-bd_sf"/>
</dbReference>
<evidence type="ECO:0000259" key="2">
    <source>
        <dbReference type="SMART" id="SM00418"/>
    </source>
</evidence>
<accession>A0AA97LUY7</accession>
<dbReference type="Gene3D" id="1.10.10.10">
    <property type="entry name" value="Winged helix-like DNA-binding domain superfamily/Winged helix DNA-binding domain"/>
    <property type="match status" value="1"/>
</dbReference>
<reference evidence="3" key="1">
    <citation type="submission" date="2020-10" db="EMBL/GenBank/DDBJ databases">
        <title>De novo genome project of the cellulose decomposer Thermobifida halotolerans type strain.</title>
        <authorList>
            <person name="Nagy I."/>
            <person name="Horvath B."/>
            <person name="Kukolya J."/>
            <person name="Nagy I."/>
            <person name="Orsini M."/>
        </authorList>
    </citation>
    <scope>NUCLEOTIDE SEQUENCE</scope>
    <source>
        <strain evidence="3">DSM 44931</strain>
    </source>
</reference>
<feature type="region of interest" description="Disordered" evidence="1">
    <location>
        <begin position="228"/>
        <end position="253"/>
    </location>
</feature>
<proteinExistence type="predicted"/>
<dbReference type="InterPro" id="IPR036390">
    <property type="entry name" value="WH_DNA-bd_sf"/>
</dbReference>
<dbReference type="SMART" id="SM00418">
    <property type="entry name" value="HTH_ARSR"/>
    <property type="match status" value="1"/>
</dbReference>
<keyword evidence="4" id="KW-1185">Reference proteome</keyword>
<evidence type="ECO:0000313" key="3">
    <source>
        <dbReference type="EMBL" id="UOE18552.1"/>
    </source>
</evidence>
<dbReference type="SUPFAM" id="SSF46785">
    <property type="entry name" value="Winged helix' DNA-binding domain"/>
    <property type="match status" value="1"/>
</dbReference>
<dbReference type="InterPro" id="IPR001845">
    <property type="entry name" value="HTH_ArsR_DNA-bd_dom"/>
</dbReference>
<sequence>MATDSRDVPGSRGIDPGEHRVFADVSRVAVLETVRAARSPVTVREIADRVGLHANTVRGHLAILAERGYVVSAAEERGRPGRPRLLYSAADVDDGSSRNYRLLAETLVAYLSELDTDHAAAAIAAGRRQGGRAVREAGPPDRVDADTAIRSVTALLDRAGFRPRRSAEGIDLHRCPFRELAENAPDIVCGVHLGMMRGALAELGAPVEAVRLRPFAEPDRCVAELRVAGGTAPPPSAEAAFSPSDPTPVRKPS</sequence>
<evidence type="ECO:0000256" key="1">
    <source>
        <dbReference type="SAM" id="MobiDB-lite"/>
    </source>
</evidence>
<dbReference type="AlphaFoldDB" id="A0AA97LUY7"/>
<organism evidence="3 4">
    <name type="scientific">Thermobifida halotolerans</name>
    <dbReference type="NCBI Taxonomy" id="483545"/>
    <lineage>
        <taxon>Bacteria</taxon>
        <taxon>Bacillati</taxon>
        <taxon>Actinomycetota</taxon>
        <taxon>Actinomycetes</taxon>
        <taxon>Streptosporangiales</taxon>
        <taxon>Nocardiopsidaceae</taxon>
        <taxon>Thermobifida</taxon>
    </lineage>
</organism>
<gene>
    <name evidence="3" type="ORF">NI17_017255</name>
</gene>
<dbReference type="RefSeq" id="WP_084012395.1">
    <property type="nucleotide sequence ID" value="NZ_CP063196.1"/>
</dbReference>
<dbReference type="Proteomes" id="UP000265719">
    <property type="component" value="Chromosome"/>
</dbReference>
<dbReference type="CDD" id="cd00090">
    <property type="entry name" value="HTH_ARSR"/>
    <property type="match status" value="1"/>
</dbReference>
<dbReference type="InterPro" id="IPR005471">
    <property type="entry name" value="Tscrpt_reg_IclR_N"/>
</dbReference>